<gene>
    <name evidence="1" type="ORF">LIER_12476</name>
</gene>
<protein>
    <submittedName>
        <fullName evidence="1">Uncharacterized protein</fullName>
    </submittedName>
</protein>
<dbReference type="EMBL" id="BAABME010002413">
    <property type="protein sequence ID" value="GAA0154518.1"/>
    <property type="molecule type" value="Genomic_DNA"/>
</dbReference>
<proteinExistence type="predicted"/>
<dbReference type="Proteomes" id="UP001454036">
    <property type="component" value="Unassembled WGS sequence"/>
</dbReference>
<name>A0AAV3PWB6_LITER</name>
<evidence type="ECO:0000313" key="2">
    <source>
        <dbReference type="Proteomes" id="UP001454036"/>
    </source>
</evidence>
<keyword evidence="2" id="KW-1185">Reference proteome</keyword>
<dbReference type="AlphaFoldDB" id="A0AAV3PWB6"/>
<evidence type="ECO:0000313" key="1">
    <source>
        <dbReference type="EMBL" id="GAA0154518.1"/>
    </source>
</evidence>
<organism evidence="1 2">
    <name type="scientific">Lithospermum erythrorhizon</name>
    <name type="common">Purple gromwell</name>
    <name type="synonym">Lithospermum officinale var. erythrorhizon</name>
    <dbReference type="NCBI Taxonomy" id="34254"/>
    <lineage>
        <taxon>Eukaryota</taxon>
        <taxon>Viridiplantae</taxon>
        <taxon>Streptophyta</taxon>
        <taxon>Embryophyta</taxon>
        <taxon>Tracheophyta</taxon>
        <taxon>Spermatophyta</taxon>
        <taxon>Magnoliopsida</taxon>
        <taxon>eudicotyledons</taxon>
        <taxon>Gunneridae</taxon>
        <taxon>Pentapetalae</taxon>
        <taxon>asterids</taxon>
        <taxon>lamiids</taxon>
        <taxon>Boraginales</taxon>
        <taxon>Boraginaceae</taxon>
        <taxon>Boraginoideae</taxon>
        <taxon>Lithospermeae</taxon>
        <taxon>Lithospermum</taxon>
    </lineage>
</organism>
<comment type="caution">
    <text evidence="1">The sequence shown here is derived from an EMBL/GenBank/DDBJ whole genome shotgun (WGS) entry which is preliminary data.</text>
</comment>
<accession>A0AAV3PWB6</accession>
<reference evidence="1 2" key="1">
    <citation type="submission" date="2024-01" db="EMBL/GenBank/DDBJ databases">
        <title>The complete chloroplast genome sequence of Lithospermum erythrorhizon: insights into the phylogenetic relationship among Boraginaceae species and the maternal lineages of purple gromwells.</title>
        <authorList>
            <person name="Okada T."/>
            <person name="Watanabe K."/>
        </authorList>
    </citation>
    <scope>NUCLEOTIDE SEQUENCE [LARGE SCALE GENOMIC DNA]</scope>
</reference>
<sequence>MLDQEMETCKEHAYVGTTATNNSLEGTSGVTDGGTLMITVVTTSILYNQPTLDKFHIQNGQLDQGITTRRKEPLDYRKMVGLIRESCFISKMVPKNMDAALKDERWNIG</sequence>